<evidence type="ECO:0000313" key="3">
    <source>
        <dbReference type="Proteomes" id="UP000674318"/>
    </source>
</evidence>
<evidence type="ECO:0000313" key="2">
    <source>
        <dbReference type="EMBL" id="KAG5503458.1"/>
    </source>
</evidence>
<name>A0A836IUB0_9TRYP</name>
<reference evidence="2 3" key="1">
    <citation type="submission" date="2021-02" db="EMBL/GenBank/DDBJ databases">
        <title>Porcisia hertigi Genome sequencing and assembly.</title>
        <authorList>
            <person name="Almutairi H."/>
            <person name="Gatherer D."/>
        </authorList>
    </citation>
    <scope>NUCLEOTIDE SEQUENCE [LARGE SCALE GENOMIC DNA]</scope>
    <source>
        <strain evidence="2 3">C119</strain>
    </source>
</reference>
<dbReference type="OrthoDB" id="265021at2759"/>
<feature type="compositionally biased region" description="Basic and acidic residues" evidence="1">
    <location>
        <begin position="609"/>
        <end position="624"/>
    </location>
</feature>
<feature type="region of interest" description="Disordered" evidence="1">
    <location>
        <begin position="91"/>
        <end position="141"/>
    </location>
</feature>
<dbReference type="RefSeq" id="XP_067756820.1">
    <property type="nucleotide sequence ID" value="XM_067901554.1"/>
</dbReference>
<dbReference type="AlphaFoldDB" id="A0A836IUB0"/>
<accession>A0A836IUB0</accession>
<dbReference type="KEGG" id="phet:94291631"/>
<protein>
    <submittedName>
        <fullName evidence="2">Uncharacterized protein</fullName>
    </submittedName>
</protein>
<organism evidence="2 3">
    <name type="scientific">Porcisia hertigi</name>
    <dbReference type="NCBI Taxonomy" id="2761500"/>
    <lineage>
        <taxon>Eukaryota</taxon>
        <taxon>Discoba</taxon>
        <taxon>Euglenozoa</taxon>
        <taxon>Kinetoplastea</taxon>
        <taxon>Metakinetoplastina</taxon>
        <taxon>Trypanosomatida</taxon>
        <taxon>Trypanosomatidae</taxon>
        <taxon>Leishmaniinae</taxon>
        <taxon>Porcisia</taxon>
    </lineage>
</organism>
<feature type="compositionally biased region" description="Basic and acidic residues" evidence="1">
    <location>
        <begin position="776"/>
        <end position="792"/>
    </location>
</feature>
<evidence type="ECO:0000256" key="1">
    <source>
        <dbReference type="SAM" id="MobiDB-lite"/>
    </source>
</evidence>
<feature type="region of interest" description="Disordered" evidence="1">
    <location>
        <begin position="775"/>
        <end position="806"/>
    </location>
</feature>
<feature type="region of interest" description="Disordered" evidence="1">
    <location>
        <begin position="592"/>
        <end position="624"/>
    </location>
</feature>
<sequence>MVNESSSASWRRHVAAVCRRLQHIAQEAEQILTPSTELTPVSSSSIPIDRNNSAELSCTLAQAMEALQRYRSGCTAAMLEMDALQQHRSRVSSPAPTPIGGTEGSAILCSPTRSTHRNTASEEDNSHTSRPSPAKVVQPHHRRDLMKACLTGALSAESQYMHKPTLHQQLGEREGVMGEYMWSARPLVEHEAGERMHLVSLWGYLVSCASMRQAACQAQASAGLDSSAAELAAHVHAAAPPLHPSVRSDTAAAYPRSIVQSGTQPLNLSQSIEPTHIPPHAQQQNLQDAQKLALAQLVARHDAEKTALETHLHAAQEEAAHWKNSFFEVKQALAAAQSATGEVQRCAGVTYDGMHRQLRDTTKKMWQLQLANDLLDTKVRVLSQELEELRLSGSLAQGRPQSNETASSAADLASGWGSQSIVGTANLSKGKAGSEGGGHHSCFDDARCRQLFASSYRSHTNGAAGSDGRSGGAQSVSPGVWIAYEERSSLLTTTTPVKPPSPGTSRSCARALSAERRAKTLQLGSSPPAYAHLPNRPPAWIPAGALLPQYDNKDGRHEGLTHERGDGDKINETQHPLFERTVSPALQLSLEYTPAPQPSSTPLPLHSKSRSDAKEAEAHPSRLKDVAVCETSNGFDSATHPDFSRVQQNAAGHSPSASAQTAVFEPRHRVTPPLHPDPSTILDYSQTPSNTECDGGYQLPLTVPYGVIDSTSDKGTASETDAIPSGLAKEEVLRSSLASSPSLTTGSGLRARLEAVHHDILYHAERLEQEVQALTSRHDAARRQRRRDRETLRVNASLHSADDNPESEALNRALEKLHIEQEEDDDELTRYYMNVNQKRAELERCLRCVENRLASWA</sequence>
<dbReference type="Proteomes" id="UP000674318">
    <property type="component" value="Chromosome 24"/>
</dbReference>
<proteinExistence type="predicted"/>
<dbReference type="EMBL" id="JAFJZO010000024">
    <property type="protein sequence ID" value="KAG5503458.1"/>
    <property type="molecule type" value="Genomic_DNA"/>
</dbReference>
<keyword evidence="3" id="KW-1185">Reference proteome</keyword>
<dbReference type="GeneID" id="94291631"/>
<gene>
    <name evidence="2" type="ORF">JKF63_05597</name>
</gene>
<comment type="caution">
    <text evidence="2">The sequence shown here is derived from an EMBL/GenBank/DDBJ whole genome shotgun (WGS) entry which is preliminary data.</text>
</comment>